<dbReference type="UniPathway" id="UPA00244">
    <property type="reaction ID" value="UER00311"/>
</dbReference>
<evidence type="ECO:0000256" key="12">
    <source>
        <dbReference type="HAMAP-Rule" id="MF_00160"/>
    </source>
</evidence>
<dbReference type="InterPro" id="IPR020578">
    <property type="entry name" value="Aminotrans_V_PyrdxlP_BS"/>
</dbReference>
<comment type="caution">
    <text evidence="12">Lacks conserved residue(s) required for the propagation of feature annotation.</text>
</comment>
<comment type="similarity">
    <text evidence="3 12">Belongs to the class-V pyridoxal-phosphate-dependent aminotransferase family. SerC subfamily.</text>
</comment>
<dbReference type="PIRSF" id="PIRSF000525">
    <property type="entry name" value="SerC"/>
    <property type="match status" value="1"/>
</dbReference>
<evidence type="ECO:0000256" key="9">
    <source>
        <dbReference type="ARBA" id="ARBA00023299"/>
    </source>
</evidence>
<dbReference type="GO" id="GO:0004648">
    <property type="term" value="F:O-phospho-L-serine:2-oxoglutarate aminotransferase activity"/>
    <property type="evidence" value="ECO:0007669"/>
    <property type="project" value="UniProtKB-UniRule"/>
</dbReference>
<comment type="subunit">
    <text evidence="12">Homodimer.</text>
</comment>
<dbReference type="GO" id="GO:0006564">
    <property type="term" value="P:L-serine biosynthetic process"/>
    <property type="evidence" value="ECO:0007669"/>
    <property type="project" value="UniProtKB-UniRule"/>
</dbReference>
<keyword evidence="8 12" id="KW-0664">Pyridoxine biosynthesis</keyword>
<dbReference type="UniPathway" id="UPA00135">
    <property type="reaction ID" value="UER00197"/>
</dbReference>
<evidence type="ECO:0000256" key="11">
    <source>
        <dbReference type="ARBA" id="ARBA00049007"/>
    </source>
</evidence>
<gene>
    <name evidence="12" type="primary">serC</name>
    <name evidence="15" type="ORF">DB32_008657</name>
</gene>
<evidence type="ECO:0000256" key="4">
    <source>
        <dbReference type="ARBA" id="ARBA00022576"/>
    </source>
</evidence>
<evidence type="ECO:0000313" key="16">
    <source>
        <dbReference type="Proteomes" id="UP000034883"/>
    </source>
</evidence>
<dbReference type="Gene3D" id="3.40.640.10">
    <property type="entry name" value="Type I PLP-dependent aspartate aminotransferase-like (Major domain)"/>
    <property type="match status" value="1"/>
</dbReference>
<evidence type="ECO:0000256" key="7">
    <source>
        <dbReference type="ARBA" id="ARBA00022898"/>
    </source>
</evidence>
<evidence type="ECO:0000313" key="15">
    <source>
        <dbReference type="EMBL" id="AKF11508.1"/>
    </source>
</evidence>
<keyword evidence="4 12" id="KW-0032">Aminotransferase</keyword>
<dbReference type="InterPro" id="IPR022278">
    <property type="entry name" value="Pser_aminoTfrase"/>
</dbReference>
<comment type="function">
    <text evidence="12">Catalyzes the reversible conversion of 3-phosphohydroxypyruvate to phosphoserine and of 3-hydroxy-2-oxo-4-phosphonooxybutanoate to phosphohydroxythreonine.</text>
</comment>
<evidence type="ECO:0000256" key="6">
    <source>
        <dbReference type="ARBA" id="ARBA00022679"/>
    </source>
</evidence>
<evidence type="ECO:0000256" key="10">
    <source>
        <dbReference type="ARBA" id="ARBA00047630"/>
    </source>
</evidence>
<dbReference type="InterPro" id="IPR000192">
    <property type="entry name" value="Aminotrans_V_dom"/>
</dbReference>
<keyword evidence="5 12" id="KW-0028">Amino-acid biosynthesis</keyword>
<comment type="pathway">
    <text evidence="2 12 13">Amino-acid biosynthesis; L-serine biosynthesis; L-serine from 3-phospho-D-glycerate: step 2/3.</text>
</comment>
<keyword evidence="16" id="KW-1185">Reference proteome</keyword>
<comment type="catalytic activity">
    <reaction evidence="10 12">
        <text>4-(phosphooxy)-L-threonine + 2-oxoglutarate = (R)-3-hydroxy-2-oxo-4-phosphooxybutanoate + L-glutamate</text>
        <dbReference type="Rhea" id="RHEA:16573"/>
        <dbReference type="ChEBI" id="CHEBI:16810"/>
        <dbReference type="ChEBI" id="CHEBI:29985"/>
        <dbReference type="ChEBI" id="CHEBI:58452"/>
        <dbReference type="ChEBI" id="CHEBI:58538"/>
        <dbReference type="EC" id="2.6.1.52"/>
    </reaction>
</comment>
<dbReference type="Proteomes" id="UP000034883">
    <property type="component" value="Chromosome"/>
</dbReference>
<dbReference type="RefSeq" id="WP_053238367.1">
    <property type="nucleotide sequence ID" value="NZ_CP011125.1"/>
</dbReference>
<feature type="binding site" evidence="12">
    <location>
        <position position="42"/>
    </location>
    <ligand>
        <name>L-glutamate</name>
        <dbReference type="ChEBI" id="CHEBI:29985"/>
    </ligand>
</feature>
<comment type="cofactor">
    <cofactor evidence="12">
        <name>pyridoxal 5'-phosphate</name>
        <dbReference type="ChEBI" id="CHEBI:597326"/>
    </cofactor>
    <text evidence="12">Binds 1 pyridoxal phosphate per subunit.</text>
</comment>
<dbReference type="HAMAP" id="MF_00160">
    <property type="entry name" value="SerC_aminotrans_5"/>
    <property type="match status" value="1"/>
</dbReference>
<dbReference type="EC" id="2.6.1.52" evidence="12"/>
<dbReference type="NCBIfam" id="NF003764">
    <property type="entry name" value="PRK05355.1"/>
    <property type="match status" value="1"/>
</dbReference>
<dbReference type="GO" id="GO:0030170">
    <property type="term" value="F:pyridoxal phosphate binding"/>
    <property type="evidence" value="ECO:0007669"/>
    <property type="project" value="UniProtKB-UniRule"/>
</dbReference>
<protein>
    <recommendedName>
        <fullName evidence="12">Phosphoserine aminotransferase</fullName>
        <ecNumber evidence="12">2.6.1.52</ecNumber>
    </recommendedName>
    <alternativeName>
        <fullName evidence="12">Phosphohydroxythreonine aminotransferase</fullName>
        <shortName evidence="12">PSAT</shortName>
    </alternativeName>
</protein>
<dbReference type="AlphaFoldDB" id="A0A0F6WAH6"/>
<dbReference type="PANTHER" id="PTHR43247">
    <property type="entry name" value="PHOSPHOSERINE AMINOTRANSFERASE"/>
    <property type="match status" value="1"/>
</dbReference>
<reference evidence="15 16" key="1">
    <citation type="submission" date="2015-03" db="EMBL/GenBank/DDBJ databases">
        <title>Genome assembly of Sandaracinus amylolyticus DSM 53668.</title>
        <authorList>
            <person name="Sharma G."/>
            <person name="Subramanian S."/>
        </authorList>
    </citation>
    <scope>NUCLEOTIDE SEQUENCE [LARGE SCALE GENOMIC DNA]</scope>
    <source>
        <strain evidence="15 16">DSM 53668</strain>
    </source>
</reference>
<evidence type="ECO:0000256" key="3">
    <source>
        <dbReference type="ARBA" id="ARBA00006904"/>
    </source>
</evidence>
<evidence type="ECO:0000256" key="2">
    <source>
        <dbReference type="ARBA" id="ARBA00005099"/>
    </source>
</evidence>
<dbReference type="EMBL" id="CP011125">
    <property type="protein sequence ID" value="AKF11508.1"/>
    <property type="molecule type" value="Genomic_DNA"/>
</dbReference>
<keyword evidence="7 12" id="KW-0663">Pyridoxal phosphate</keyword>
<keyword evidence="9 12" id="KW-0718">Serine biosynthesis</keyword>
<dbReference type="InterPro" id="IPR015424">
    <property type="entry name" value="PyrdxlP-dep_Trfase"/>
</dbReference>
<feature type="domain" description="Aminotransferase class V" evidence="14">
    <location>
        <begin position="4"/>
        <end position="355"/>
    </location>
</feature>
<dbReference type="FunFam" id="3.40.640.10:FF:000010">
    <property type="entry name" value="Phosphoserine aminotransferase"/>
    <property type="match status" value="1"/>
</dbReference>
<dbReference type="PROSITE" id="PS00595">
    <property type="entry name" value="AA_TRANSFER_CLASS_5"/>
    <property type="match status" value="1"/>
</dbReference>
<feature type="binding site" evidence="12">
    <location>
        <position position="201"/>
    </location>
    <ligand>
        <name>pyridoxal 5'-phosphate</name>
        <dbReference type="ChEBI" id="CHEBI:597326"/>
    </ligand>
</feature>
<feature type="binding site" evidence="12">
    <location>
        <begin position="76"/>
        <end position="77"/>
    </location>
    <ligand>
        <name>pyridoxal 5'-phosphate</name>
        <dbReference type="ChEBI" id="CHEBI:597326"/>
    </ligand>
</feature>
<comment type="catalytic activity">
    <reaction evidence="11 12 13">
        <text>O-phospho-L-serine + 2-oxoglutarate = 3-phosphooxypyruvate + L-glutamate</text>
        <dbReference type="Rhea" id="RHEA:14329"/>
        <dbReference type="ChEBI" id="CHEBI:16810"/>
        <dbReference type="ChEBI" id="CHEBI:18110"/>
        <dbReference type="ChEBI" id="CHEBI:29985"/>
        <dbReference type="ChEBI" id="CHEBI:57524"/>
        <dbReference type="EC" id="2.6.1.52"/>
    </reaction>
</comment>
<dbReference type="GO" id="GO:0008615">
    <property type="term" value="P:pyridoxine biosynthetic process"/>
    <property type="evidence" value="ECO:0007669"/>
    <property type="project" value="UniProtKB-UniRule"/>
</dbReference>
<dbReference type="GO" id="GO:0005737">
    <property type="term" value="C:cytoplasm"/>
    <property type="evidence" value="ECO:0007669"/>
    <property type="project" value="UniProtKB-SubCell"/>
</dbReference>
<feature type="modified residue" description="N6-(pyridoxal phosphate)lysine" evidence="12">
    <location>
        <position position="202"/>
    </location>
</feature>
<dbReference type="FunFam" id="3.90.1150.10:FF:000006">
    <property type="entry name" value="Phosphoserine aminotransferase"/>
    <property type="match status" value="1"/>
</dbReference>
<sequence length="367" mass="40300">MARVVNFNAGPAALPLAALEQARDELIDFEGTGMSLLEHSHREAPYEKVHREAIALLRRMLSVPETHDILLMQGGARGQFAIVPMNLLHAGKSADYVVTGTWAKQAHEEAVLFGNMAGAKARVVVSTEKDKKFARIPTKDELAFDPSAAYVHITSNNTLFGTQWQSYPETGDVPLVADMTSDLLSRPIDVSKFGLIYAGAQKNVGPSGVTVVIARKDLIAGGRTDIPQIFRYKSFADSESLFNTPPTFAIYVMRNTLRVLEEQGGIEALTRENAAKAKLLYDTIDASPDFWRAPVEKASRSIMNVVWRLPTEELEKKFLGEAKAASLVGLKGHRSVGGVRASIYNAVRLADVEKLVAFMREFEKKNG</sequence>
<keyword evidence="6 12" id="KW-0808">Transferase</keyword>
<dbReference type="KEGG" id="samy:DB32_008657"/>
<comment type="pathway">
    <text evidence="1 12">Cofactor biosynthesis; pyridoxine 5'-phosphate biosynthesis; pyridoxine 5'-phosphate from D-erythrose 4-phosphate: step 3/5.</text>
</comment>
<feature type="binding site" evidence="12">
    <location>
        <begin position="243"/>
        <end position="244"/>
    </location>
    <ligand>
        <name>pyridoxal 5'-phosphate</name>
        <dbReference type="ChEBI" id="CHEBI:597326"/>
    </ligand>
</feature>
<name>A0A0F6WAH6_9BACT</name>
<evidence type="ECO:0000256" key="5">
    <source>
        <dbReference type="ARBA" id="ARBA00022605"/>
    </source>
</evidence>
<dbReference type="Gene3D" id="3.90.1150.10">
    <property type="entry name" value="Aspartate Aminotransferase, domain 1"/>
    <property type="match status" value="1"/>
</dbReference>
<feature type="binding site" evidence="12">
    <location>
        <position position="102"/>
    </location>
    <ligand>
        <name>pyridoxal 5'-phosphate</name>
        <dbReference type="ChEBI" id="CHEBI:597326"/>
    </ligand>
</feature>
<organism evidence="15 16">
    <name type="scientific">Sandaracinus amylolyticus</name>
    <dbReference type="NCBI Taxonomy" id="927083"/>
    <lineage>
        <taxon>Bacteria</taxon>
        <taxon>Pseudomonadati</taxon>
        <taxon>Myxococcota</taxon>
        <taxon>Polyangia</taxon>
        <taxon>Polyangiales</taxon>
        <taxon>Sandaracinaceae</taxon>
        <taxon>Sandaracinus</taxon>
    </lineage>
</organism>
<evidence type="ECO:0000256" key="13">
    <source>
        <dbReference type="RuleBase" id="RU004505"/>
    </source>
</evidence>
<dbReference type="OrthoDB" id="9809412at2"/>
<proteinExistence type="inferred from homology"/>
<dbReference type="NCBIfam" id="TIGR01364">
    <property type="entry name" value="serC_1"/>
    <property type="match status" value="1"/>
</dbReference>
<evidence type="ECO:0000256" key="1">
    <source>
        <dbReference type="ARBA" id="ARBA00004915"/>
    </source>
</evidence>
<dbReference type="InterPro" id="IPR015422">
    <property type="entry name" value="PyrdxlP-dep_Trfase_small"/>
</dbReference>
<dbReference type="Pfam" id="PF00266">
    <property type="entry name" value="Aminotran_5"/>
    <property type="match status" value="1"/>
</dbReference>
<evidence type="ECO:0000259" key="14">
    <source>
        <dbReference type="Pfam" id="PF00266"/>
    </source>
</evidence>
<comment type="subcellular location">
    <subcellularLocation>
        <location evidence="12">Cytoplasm</location>
    </subcellularLocation>
</comment>
<dbReference type="PANTHER" id="PTHR43247:SF1">
    <property type="entry name" value="PHOSPHOSERINE AMINOTRANSFERASE"/>
    <property type="match status" value="1"/>
</dbReference>
<feature type="binding site" evidence="12">
    <location>
        <position position="158"/>
    </location>
    <ligand>
        <name>pyridoxal 5'-phosphate</name>
        <dbReference type="ChEBI" id="CHEBI:597326"/>
    </ligand>
</feature>
<feature type="binding site" evidence="12">
    <location>
        <position position="178"/>
    </location>
    <ligand>
        <name>pyridoxal 5'-phosphate</name>
        <dbReference type="ChEBI" id="CHEBI:597326"/>
    </ligand>
</feature>
<dbReference type="STRING" id="927083.DB32_008657"/>
<dbReference type="SUPFAM" id="SSF53383">
    <property type="entry name" value="PLP-dependent transferases"/>
    <property type="match status" value="1"/>
</dbReference>
<evidence type="ECO:0000256" key="8">
    <source>
        <dbReference type="ARBA" id="ARBA00023096"/>
    </source>
</evidence>
<accession>A0A0F6WAH6</accession>
<keyword evidence="12" id="KW-0963">Cytoplasm</keyword>
<dbReference type="InterPro" id="IPR015421">
    <property type="entry name" value="PyrdxlP-dep_Trfase_major"/>
</dbReference>